<dbReference type="RefSeq" id="WP_238227555.1">
    <property type="nucleotide sequence ID" value="NZ_BPQD01000030.1"/>
</dbReference>
<comment type="caution">
    <text evidence="4">The sequence shown here is derived from an EMBL/GenBank/DDBJ whole genome shotgun (WGS) entry which is preliminary data.</text>
</comment>
<gene>
    <name evidence="4" type="ORF">QWZ12_07140</name>
</gene>
<dbReference type="SUPFAM" id="SSF141868">
    <property type="entry name" value="EAL domain-like"/>
    <property type="match status" value="1"/>
</dbReference>
<dbReference type="SMART" id="SM00091">
    <property type="entry name" value="PAS"/>
    <property type="match status" value="1"/>
</dbReference>
<dbReference type="Pfam" id="PF01590">
    <property type="entry name" value="GAF"/>
    <property type="match status" value="1"/>
</dbReference>
<dbReference type="Gene3D" id="3.30.450.20">
    <property type="entry name" value="PAS domain"/>
    <property type="match status" value="1"/>
</dbReference>
<dbReference type="SMART" id="SM00086">
    <property type="entry name" value="PAC"/>
    <property type="match status" value="1"/>
</dbReference>
<dbReference type="CDD" id="cd00130">
    <property type="entry name" value="PAS"/>
    <property type="match status" value="1"/>
</dbReference>
<feature type="domain" description="GGDEF" evidence="3">
    <location>
        <begin position="343"/>
        <end position="476"/>
    </location>
</feature>
<evidence type="ECO:0000313" key="5">
    <source>
        <dbReference type="Proteomes" id="UP001224644"/>
    </source>
</evidence>
<dbReference type="InterPro" id="IPR035919">
    <property type="entry name" value="EAL_sf"/>
</dbReference>
<dbReference type="EMBL" id="JAUFPX010000004">
    <property type="protein sequence ID" value="MDN3590389.1"/>
    <property type="molecule type" value="Genomic_DNA"/>
</dbReference>
<dbReference type="InterPro" id="IPR029787">
    <property type="entry name" value="Nucleotide_cyclase"/>
</dbReference>
<dbReference type="SUPFAM" id="SSF55073">
    <property type="entry name" value="Nucleotide cyclase"/>
    <property type="match status" value="1"/>
</dbReference>
<dbReference type="InterPro" id="IPR052155">
    <property type="entry name" value="Biofilm_reg_signaling"/>
</dbReference>
<dbReference type="InterPro" id="IPR000160">
    <property type="entry name" value="GGDEF_dom"/>
</dbReference>
<feature type="domain" description="EAL" evidence="2">
    <location>
        <begin position="485"/>
        <end position="734"/>
    </location>
</feature>
<dbReference type="PROSITE" id="PS50112">
    <property type="entry name" value="PAS"/>
    <property type="match status" value="1"/>
</dbReference>
<dbReference type="SUPFAM" id="SSF55781">
    <property type="entry name" value="GAF domain-like"/>
    <property type="match status" value="1"/>
</dbReference>
<dbReference type="PANTHER" id="PTHR44757:SF2">
    <property type="entry name" value="BIOFILM ARCHITECTURE MAINTENANCE PROTEIN MBAA"/>
    <property type="match status" value="1"/>
</dbReference>
<reference evidence="5" key="1">
    <citation type="journal article" date="2019" name="Int. J. Syst. Evol. Microbiol.">
        <title>The Global Catalogue of Microorganisms (GCM) 10K type strain sequencing project: providing services to taxonomists for standard genome sequencing and annotation.</title>
        <authorList>
            <consortium name="The Broad Institute Genomics Platform"/>
            <consortium name="The Broad Institute Genome Sequencing Center for Infectious Disease"/>
            <person name="Wu L."/>
            <person name="Ma J."/>
        </authorList>
    </citation>
    <scope>NUCLEOTIDE SEQUENCE [LARGE SCALE GENOMIC DNA]</scope>
    <source>
        <strain evidence="5">CECT 7069</strain>
    </source>
</reference>
<keyword evidence="5" id="KW-1185">Reference proteome</keyword>
<dbReference type="InterPro" id="IPR001633">
    <property type="entry name" value="EAL_dom"/>
</dbReference>
<organism evidence="4 5">
    <name type="scientific">Methylobacterium adhaesivum</name>
    <dbReference type="NCBI Taxonomy" id="333297"/>
    <lineage>
        <taxon>Bacteria</taxon>
        <taxon>Pseudomonadati</taxon>
        <taxon>Pseudomonadota</taxon>
        <taxon>Alphaproteobacteria</taxon>
        <taxon>Hyphomicrobiales</taxon>
        <taxon>Methylobacteriaceae</taxon>
        <taxon>Methylobacterium</taxon>
    </lineage>
</organism>
<dbReference type="InterPro" id="IPR013655">
    <property type="entry name" value="PAS_fold_3"/>
</dbReference>
<dbReference type="Pfam" id="PF00990">
    <property type="entry name" value="GGDEF"/>
    <property type="match status" value="1"/>
</dbReference>
<dbReference type="SUPFAM" id="SSF55785">
    <property type="entry name" value="PYP-like sensor domain (PAS domain)"/>
    <property type="match status" value="1"/>
</dbReference>
<evidence type="ECO:0000259" key="1">
    <source>
        <dbReference type="PROSITE" id="PS50112"/>
    </source>
</evidence>
<dbReference type="Pfam" id="PF00563">
    <property type="entry name" value="EAL"/>
    <property type="match status" value="1"/>
</dbReference>
<dbReference type="CDD" id="cd01948">
    <property type="entry name" value="EAL"/>
    <property type="match status" value="1"/>
</dbReference>
<dbReference type="Pfam" id="PF08447">
    <property type="entry name" value="PAS_3"/>
    <property type="match status" value="1"/>
</dbReference>
<dbReference type="Proteomes" id="UP001224644">
    <property type="component" value="Unassembled WGS sequence"/>
</dbReference>
<evidence type="ECO:0000313" key="4">
    <source>
        <dbReference type="EMBL" id="MDN3590389.1"/>
    </source>
</evidence>
<dbReference type="Gene3D" id="3.30.70.270">
    <property type="match status" value="1"/>
</dbReference>
<dbReference type="PROSITE" id="PS50887">
    <property type="entry name" value="GGDEF"/>
    <property type="match status" value="1"/>
</dbReference>
<dbReference type="InterPro" id="IPR035965">
    <property type="entry name" value="PAS-like_dom_sf"/>
</dbReference>
<dbReference type="InterPro" id="IPR001610">
    <property type="entry name" value="PAC"/>
</dbReference>
<evidence type="ECO:0000259" key="3">
    <source>
        <dbReference type="PROSITE" id="PS50887"/>
    </source>
</evidence>
<accession>A0ABT8BE59</accession>
<proteinExistence type="predicted"/>
<dbReference type="PANTHER" id="PTHR44757">
    <property type="entry name" value="DIGUANYLATE CYCLASE DGCP"/>
    <property type="match status" value="1"/>
</dbReference>
<dbReference type="SMART" id="SM00052">
    <property type="entry name" value="EAL"/>
    <property type="match status" value="1"/>
</dbReference>
<dbReference type="NCBIfam" id="TIGR00229">
    <property type="entry name" value="sensory_box"/>
    <property type="match status" value="1"/>
</dbReference>
<dbReference type="CDD" id="cd01949">
    <property type="entry name" value="GGDEF"/>
    <property type="match status" value="1"/>
</dbReference>
<dbReference type="InterPro" id="IPR043128">
    <property type="entry name" value="Rev_trsase/Diguanyl_cyclase"/>
</dbReference>
<dbReference type="PROSITE" id="PS50883">
    <property type="entry name" value="EAL"/>
    <property type="match status" value="1"/>
</dbReference>
<dbReference type="NCBIfam" id="TIGR00254">
    <property type="entry name" value="GGDEF"/>
    <property type="match status" value="1"/>
</dbReference>
<feature type="domain" description="PAS" evidence="1">
    <location>
        <begin position="184"/>
        <end position="254"/>
    </location>
</feature>
<dbReference type="Gene3D" id="3.20.20.450">
    <property type="entry name" value="EAL domain"/>
    <property type="match status" value="1"/>
</dbReference>
<dbReference type="InterPro" id="IPR029016">
    <property type="entry name" value="GAF-like_dom_sf"/>
</dbReference>
<protein>
    <submittedName>
        <fullName evidence="4">EAL domain-containing protein</fullName>
    </submittedName>
</protein>
<evidence type="ECO:0000259" key="2">
    <source>
        <dbReference type="PROSITE" id="PS50883"/>
    </source>
</evidence>
<dbReference type="Gene3D" id="3.30.450.40">
    <property type="match status" value="1"/>
</dbReference>
<name>A0ABT8BE59_9HYPH</name>
<dbReference type="SMART" id="SM00267">
    <property type="entry name" value="GGDEF"/>
    <property type="match status" value="1"/>
</dbReference>
<sequence>MVHPPREQDRLDALRRLRILGSSPEPHLDAVCRIAADLFDVPMALVLLVDETQVWFKARFGVEGHGVEREGALCDLTIQGETDTVLVIPDLTDDPRSVQSALVLGPPHARFYAGVPLALESGLNLGTFCIMDRAPRSDFTAVQARQLQDLAVIAQAHLRLHEAHIAADADAARRRATEGALRDSEQRFRLLAETTTDVIIWSDLDTTRLYVSPAIRTVLGYEPEDLVGTKPLDFVHPDDVENFARVLGDLTGGRIDHASTCQRYRRKDGSWLFMDVCQSLARDPATGEPDGYVTSLRDITARKADERRIAHLALHDCLTDLPNRTLFWERLAEQAEAAGRNGTRVAVLTCDLDRFKQVNDTFGHPAGDHLLQVVAGRLRAAVRGTDTVARLGGDEFAILLGRIERADAATALARRIIASINRPIVFNGHRMSVGASIGIAVEAGNALDAMALYKRSDAALYQAKAAGRNTYRVHDPDSDAASAAAGLLKAEMERAMKRGGFLLNYQPIIDLATGGIAGFEALLRWRHPRRGNIAPSEFIPLAEQSGLIVPLGAWVLKEACRAAASWPDPLRVAVNVSAIQFQQTGMEETVLHALTASGLAPHRLELEITETMLMQKTETVCRAMESLRRLGVRIALDDFGTGYSSLSYLHQFSFDTIKIDRSFVAGMADQKTAAITRAIVALGTGFGARVIAEGVETEEHLAFVRAAGCTDVQGFLFDPPLPAPEITRLIESGRLRLAA</sequence>
<dbReference type="InterPro" id="IPR003018">
    <property type="entry name" value="GAF"/>
</dbReference>
<dbReference type="InterPro" id="IPR000014">
    <property type="entry name" value="PAS"/>
</dbReference>